<evidence type="ECO:0000313" key="9">
    <source>
        <dbReference type="EMBL" id="QYZ68489.1"/>
    </source>
</evidence>
<evidence type="ECO:0000256" key="1">
    <source>
        <dbReference type="ARBA" id="ARBA00022475"/>
    </source>
</evidence>
<keyword evidence="4 7" id="KW-0812">Transmembrane</keyword>
<feature type="domain" description="Cell division protein FtsQ/DivIB C-terminal" evidence="8">
    <location>
        <begin position="152"/>
        <end position="265"/>
    </location>
</feature>
<feature type="transmembrane region" description="Helical" evidence="7">
    <location>
        <begin position="34"/>
        <end position="53"/>
    </location>
</feature>
<reference evidence="9" key="1">
    <citation type="submission" date="2021-02" db="EMBL/GenBank/DDBJ databases">
        <title>Rhodobacter shimadae sp. nov., an aerobic anoxygenic phototrophic bacterium isolated from a hot spring.</title>
        <authorList>
            <person name="Muramatsu S."/>
            <person name="Haruta S."/>
            <person name="Hirose S."/>
            <person name="Hanada S."/>
        </authorList>
    </citation>
    <scope>NUCLEOTIDE SEQUENCE</scope>
    <source>
        <strain evidence="9">N10</strain>
    </source>
</reference>
<comment type="similarity">
    <text evidence="7">Belongs to the FtsQ/DivIB family. FtsQ subfamily.</text>
</comment>
<dbReference type="GO" id="GO:0032153">
    <property type="term" value="C:cell division site"/>
    <property type="evidence" value="ECO:0007669"/>
    <property type="project" value="UniProtKB-UniRule"/>
</dbReference>
<evidence type="ECO:0000313" key="10">
    <source>
        <dbReference type="Proteomes" id="UP000826300"/>
    </source>
</evidence>
<name>A0A8G1ECL0_9RHOB</name>
<dbReference type="InterPro" id="IPR045335">
    <property type="entry name" value="FtsQ_C_sf"/>
</dbReference>
<evidence type="ECO:0000256" key="6">
    <source>
        <dbReference type="ARBA" id="ARBA00023306"/>
    </source>
</evidence>
<evidence type="ECO:0000256" key="5">
    <source>
        <dbReference type="ARBA" id="ARBA00022989"/>
    </source>
</evidence>
<proteinExistence type="inferred from homology"/>
<dbReference type="PANTHER" id="PTHR35851">
    <property type="entry name" value="CELL DIVISION PROTEIN FTSQ"/>
    <property type="match status" value="1"/>
</dbReference>
<sequence>MQPVGVNAAPRRDPAPTRWQYRMQRLWLTPLFRVAFRVGLPAFLITFAAGIYLSDADRREAMTSTVTSVRDSFQKRPEFMVSLVAVEGCAPELADAIRARLDLKLPLSSFDIDMQAVHDKVADFDAVAEVDVRLASGGILHIGVTERVPVVVWRLGDTLTMLDATGHRVAGLAERGDRGDLPLIAGEGADEATPEALEIIAAAGPFLPRMRGLVRQSDRRWDVVLDRNQRIMLPAVEPVKALERIIALDQAEDLLARDILAVDLRNQQRPVLRLTPYALKEMRRAQGIDVSEEEL</sequence>
<evidence type="ECO:0000256" key="2">
    <source>
        <dbReference type="ARBA" id="ARBA00022519"/>
    </source>
</evidence>
<evidence type="ECO:0000256" key="7">
    <source>
        <dbReference type="HAMAP-Rule" id="MF_00911"/>
    </source>
</evidence>
<keyword evidence="1 7" id="KW-1003">Cell membrane</keyword>
<evidence type="ECO:0000256" key="4">
    <source>
        <dbReference type="ARBA" id="ARBA00022692"/>
    </source>
</evidence>
<keyword evidence="5 7" id="KW-1133">Transmembrane helix</keyword>
<organism evidence="9 10">
    <name type="scientific">Neotabrizicola shimadae</name>
    <dbReference type="NCBI Taxonomy" id="2807096"/>
    <lineage>
        <taxon>Bacteria</taxon>
        <taxon>Pseudomonadati</taxon>
        <taxon>Pseudomonadota</taxon>
        <taxon>Alphaproteobacteria</taxon>
        <taxon>Rhodobacterales</taxon>
        <taxon>Paracoccaceae</taxon>
        <taxon>Neotabrizicola</taxon>
    </lineage>
</organism>
<dbReference type="InterPro" id="IPR005548">
    <property type="entry name" value="Cell_div_FtsQ/DivIB_C"/>
</dbReference>
<keyword evidence="3 7" id="KW-0132">Cell division</keyword>
<dbReference type="EMBL" id="CP069370">
    <property type="protein sequence ID" value="QYZ68489.1"/>
    <property type="molecule type" value="Genomic_DNA"/>
</dbReference>
<dbReference type="PANTHER" id="PTHR35851:SF1">
    <property type="entry name" value="CELL DIVISION PROTEIN FTSQ"/>
    <property type="match status" value="1"/>
</dbReference>
<evidence type="ECO:0000256" key="3">
    <source>
        <dbReference type="ARBA" id="ARBA00022618"/>
    </source>
</evidence>
<dbReference type="AlphaFoldDB" id="A0A8G1ECL0"/>
<comment type="function">
    <text evidence="7">Essential cell division protein.</text>
</comment>
<gene>
    <name evidence="7" type="primary">ftsQ</name>
    <name evidence="9" type="ORF">JO391_11920</name>
</gene>
<keyword evidence="10" id="KW-1185">Reference proteome</keyword>
<evidence type="ECO:0000259" key="8">
    <source>
        <dbReference type="Pfam" id="PF03799"/>
    </source>
</evidence>
<accession>A0A8G1ECL0</accession>
<dbReference type="Pfam" id="PF03799">
    <property type="entry name" value="FtsQ_DivIB_C"/>
    <property type="match status" value="1"/>
</dbReference>
<dbReference type="Gene3D" id="3.40.50.11690">
    <property type="entry name" value="Cell division protein FtsQ/DivIB"/>
    <property type="match status" value="1"/>
</dbReference>
<dbReference type="GO" id="GO:0005886">
    <property type="term" value="C:plasma membrane"/>
    <property type="evidence" value="ECO:0007669"/>
    <property type="project" value="UniProtKB-SubCell"/>
</dbReference>
<protein>
    <recommendedName>
        <fullName evidence="7">Cell division protein FtsQ</fullName>
    </recommendedName>
</protein>
<dbReference type="GO" id="GO:0090529">
    <property type="term" value="P:cell septum assembly"/>
    <property type="evidence" value="ECO:0007669"/>
    <property type="project" value="InterPro"/>
</dbReference>
<keyword evidence="6 7" id="KW-0131">Cell cycle</keyword>
<keyword evidence="2 7" id="KW-0997">Cell inner membrane</keyword>
<keyword evidence="7" id="KW-0472">Membrane</keyword>
<comment type="subcellular location">
    <subcellularLocation>
        <location evidence="7">Cell inner membrane</location>
        <topology evidence="7">Single-pass type II membrane protein</topology>
    </subcellularLocation>
    <text evidence="7">Localizes to the division septum.</text>
</comment>
<dbReference type="GO" id="GO:0043093">
    <property type="term" value="P:FtsZ-dependent cytokinesis"/>
    <property type="evidence" value="ECO:0007669"/>
    <property type="project" value="UniProtKB-UniRule"/>
</dbReference>
<dbReference type="Proteomes" id="UP000826300">
    <property type="component" value="Chromosome"/>
</dbReference>
<dbReference type="InterPro" id="IPR026579">
    <property type="entry name" value="FtsQ"/>
</dbReference>
<dbReference type="RefSeq" id="WP_220660712.1">
    <property type="nucleotide sequence ID" value="NZ_CP069370.1"/>
</dbReference>
<dbReference type="HAMAP" id="MF_00911">
    <property type="entry name" value="FtsQ_subfam"/>
    <property type="match status" value="1"/>
</dbReference>
<dbReference type="KEGG" id="nsm:JO391_11920"/>